<dbReference type="GO" id="GO:0000981">
    <property type="term" value="F:DNA-binding transcription factor activity, RNA polymerase II-specific"/>
    <property type="evidence" value="ECO:0007669"/>
    <property type="project" value="InterPro"/>
</dbReference>
<keyword evidence="1" id="KW-0479">Metal-binding</keyword>
<sequence>MVEGSGSGSDRSTSRKRAKTGCITCKIRRVKCDETRPSCNRCTQSKRVCDGYLSEPGEATAAAAAAGPPGRPGPLVDRRRYGATTAVDGGTAITNRKPLSRRALALAIRQVQAVGPAARVLTPSPYLENDVACFDFFRLRLTAVPADPKQAQLSSVQGQSAHNFWNYTLLQVAHAEPAVWHAVAALGALYRQWEVVSGGDGGPSSYLVQNLLEASDADDDLSPIAVATAAATAQASLQDSTAHNDNHRPPADDSRSSPATSPTRDRNTQSSCLAAQAATCYASAMRLAQSIRDPSTMLVLSVSLSAAANISGKWIDRSVHFRAGQNITAHLLRQSPDGKLSSSGQLHAAESLVRLGLHWLTFFEETAPPPRGPEGLSLSSIAGGRAHGRSGMSDGGQWDLQRANIEMIGIFGRLMALARTEDIHEGPIAVDGVAYSQLPAEPAHSHPLQVLQDLAQWEQDMVVLLEPHSIVARTTRTDTRPADLYRTNSLDILGLKLLHTCTRLAIAVEAMAPQFNELAWDACLAYFERMVALVVLILRTEAAASPLVQSVMSLNEPAINMVLWLTTHRCRHPIVRRRALKLLRGIRRTEGAWMSTSTAVAAAMVVEIEERGGLVGGGERTGNKGKKRHVFRGGWAAAEAALIREIEAENADPRSWLGPNVAWQQLHHDPAAAASASASASAPASKMGWDVPAALIVPLHKRVLQVDVRVEYQPRIGESRGVLILSFWDQSVLGGVRVEEVPVSF</sequence>
<dbReference type="AlphaFoldDB" id="A0A2T3AB12"/>
<dbReference type="PANTHER" id="PTHR36206">
    <property type="entry name" value="ASPERCRYPTIN BIOSYNTHESIS CLUSTER-SPECIFIC TRANSCRIPTION REGULATOR ATNN-RELATED"/>
    <property type="match status" value="1"/>
</dbReference>
<dbReference type="PROSITE" id="PS00463">
    <property type="entry name" value="ZN2_CY6_FUNGAL_1"/>
    <property type="match status" value="1"/>
</dbReference>
<keyword evidence="10" id="KW-1185">Reference proteome</keyword>
<name>A0A2T3AB12_9PEZI</name>
<accession>A0A2T3AB12</accession>
<keyword evidence="5" id="KW-0804">Transcription</keyword>
<dbReference type="CDD" id="cd00067">
    <property type="entry name" value="GAL4"/>
    <property type="match status" value="1"/>
</dbReference>
<dbReference type="InterPro" id="IPR036864">
    <property type="entry name" value="Zn2-C6_fun-type_DNA-bd_sf"/>
</dbReference>
<dbReference type="Proteomes" id="UP000241462">
    <property type="component" value="Unassembled WGS sequence"/>
</dbReference>
<dbReference type="GO" id="GO:0003677">
    <property type="term" value="F:DNA binding"/>
    <property type="evidence" value="ECO:0007669"/>
    <property type="project" value="UniProtKB-KW"/>
</dbReference>
<dbReference type="EMBL" id="KZ678421">
    <property type="protein sequence ID" value="PSR90292.1"/>
    <property type="molecule type" value="Genomic_DNA"/>
</dbReference>
<feature type="compositionally biased region" description="Basic and acidic residues" evidence="7">
    <location>
        <begin position="242"/>
        <end position="255"/>
    </location>
</feature>
<dbReference type="SUPFAM" id="SSF57701">
    <property type="entry name" value="Zn2/Cys6 DNA-binding domain"/>
    <property type="match status" value="1"/>
</dbReference>
<dbReference type="SMART" id="SM00066">
    <property type="entry name" value="GAL4"/>
    <property type="match status" value="1"/>
</dbReference>
<feature type="region of interest" description="Disordered" evidence="7">
    <location>
        <begin position="369"/>
        <end position="395"/>
    </location>
</feature>
<evidence type="ECO:0000256" key="5">
    <source>
        <dbReference type="ARBA" id="ARBA00023163"/>
    </source>
</evidence>
<dbReference type="Gene3D" id="4.10.240.10">
    <property type="entry name" value="Zn(2)-C6 fungal-type DNA-binding domain"/>
    <property type="match status" value="1"/>
</dbReference>
<dbReference type="PANTHER" id="PTHR36206:SF12">
    <property type="entry name" value="ASPERCRYPTIN BIOSYNTHESIS CLUSTER-SPECIFIC TRANSCRIPTION REGULATOR ATNN-RELATED"/>
    <property type="match status" value="1"/>
</dbReference>
<dbReference type="GO" id="GO:0008270">
    <property type="term" value="F:zinc ion binding"/>
    <property type="evidence" value="ECO:0007669"/>
    <property type="project" value="InterPro"/>
</dbReference>
<keyword evidence="2" id="KW-0862">Zinc</keyword>
<evidence type="ECO:0000256" key="6">
    <source>
        <dbReference type="ARBA" id="ARBA00023242"/>
    </source>
</evidence>
<evidence type="ECO:0000256" key="2">
    <source>
        <dbReference type="ARBA" id="ARBA00022833"/>
    </source>
</evidence>
<gene>
    <name evidence="9" type="ORF">BD289DRAFT_221329</name>
</gene>
<feature type="region of interest" description="Disordered" evidence="7">
    <location>
        <begin position="235"/>
        <end position="271"/>
    </location>
</feature>
<evidence type="ECO:0000259" key="8">
    <source>
        <dbReference type="PROSITE" id="PS50048"/>
    </source>
</evidence>
<reference evidence="9 10" key="1">
    <citation type="journal article" date="2018" name="Mycol. Prog.">
        <title>Coniella lustricola, a new species from submerged detritus.</title>
        <authorList>
            <person name="Raudabaugh D.B."/>
            <person name="Iturriaga T."/>
            <person name="Carver A."/>
            <person name="Mondo S."/>
            <person name="Pangilinan J."/>
            <person name="Lipzen A."/>
            <person name="He G."/>
            <person name="Amirebrahimi M."/>
            <person name="Grigoriev I.V."/>
            <person name="Miller A.N."/>
        </authorList>
    </citation>
    <scope>NUCLEOTIDE SEQUENCE [LARGE SCALE GENOMIC DNA]</scope>
    <source>
        <strain evidence="9 10">B22-T-1</strain>
    </source>
</reference>
<keyword evidence="6" id="KW-0539">Nucleus</keyword>
<evidence type="ECO:0000256" key="1">
    <source>
        <dbReference type="ARBA" id="ARBA00022723"/>
    </source>
</evidence>
<organism evidence="9 10">
    <name type="scientific">Coniella lustricola</name>
    <dbReference type="NCBI Taxonomy" id="2025994"/>
    <lineage>
        <taxon>Eukaryota</taxon>
        <taxon>Fungi</taxon>
        <taxon>Dikarya</taxon>
        <taxon>Ascomycota</taxon>
        <taxon>Pezizomycotina</taxon>
        <taxon>Sordariomycetes</taxon>
        <taxon>Sordariomycetidae</taxon>
        <taxon>Diaporthales</taxon>
        <taxon>Schizoparmaceae</taxon>
        <taxon>Coniella</taxon>
    </lineage>
</organism>
<dbReference type="InParanoid" id="A0A2T3AB12"/>
<dbReference type="PROSITE" id="PS50048">
    <property type="entry name" value="ZN2_CY6_FUNGAL_2"/>
    <property type="match status" value="1"/>
</dbReference>
<feature type="compositionally biased region" description="Polar residues" evidence="7">
    <location>
        <begin position="256"/>
        <end position="271"/>
    </location>
</feature>
<dbReference type="Pfam" id="PF00172">
    <property type="entry name" value="Zn_clus"/>
    <property type="match status" value="1"/>
</dbReference>
<evidence type="ECO:0000256" key="3">
    <source>
        <dbReference type="ARBA" id="ARBA00023015"/>
    </source>
</evidence>
<evidence type="ECO:0000256" key="4">
    <source>
        <dbReference type="ARBA" id="ARBA00023125"/>
    </source>
</evidence>
<dbReference type="InterPro" id="IPR052360">
    <property type="entry name" value="Transcr_Regulatory_Proteins"/>
</dbReference>
<dbReference type="OrthoDB" id="3598904at2759"/>
<feature type="domain" description="Zn(2)-C6 fungal-type" evidence="8">
    <location>
        <begin position="21"/>
        <end position="49"/>
    </location>
</feature>
<proteinExistence type="predicted"/>
<keyword evidence="4" id="KW-0238">DNA-binding</keyword>
<evidence type="ECO:0000313" key="9">
    <source>
        <dbReference type="EMBL" id="PSR90292.1"/>
    </source>
</evidence>
<keyword evidence="3" id="KW-0805">Transcription regulation</keyword>
<evidence type="ECO:0000256" key="7">
    <source>
        <dbReference type="SAM" id="MobiDB-lite"/>
    </source>
</evidence>
<dbReference type="InterPro" id="IPR001138">
    <property type="entry name" value="Zn2Cys6_DnaBD"/>
</dbReference>
<evidence type="ECO:0000313" key="10">
    <source>
        <dbReference type="Proteomes" id="UP000241462"/>
    </source>
</evidence>
<protein>
    <recommendedName>
        <fullName evidence="8">Zn(2)-C6 fungal-type domain-containing protein</fullName>
    </recommendedName>
</protein>